<dbReference type="InterPro" id="IPR036291">
    <property type="entry name" value="NAD(P)-bd_dom_sf"/>
</dbReference>
<dbReference type="AlphaFoldDB" id="A0A4Y9ZZI8"/>
<dbReference type="PANTHER" id="PTHR24320:SF236">
    <property type="entry name" value="SHORT-CHAIN DEHYDROGENASE-RELATED"/>
    <property type="match status" value="1"/>
</dbReference>
<dbReference type="PANTHER" id="PTHR24320">
    <property type="entry name" value="RETINOL DEHYDROGENASE"/>
    <property type="match status" value="1"/>
</dbReference>
<name>A0A4Y9ZZI8_9AGAM</name>
<dbReference type="SUPFAM" id="SSF51735">
    <property type="entry name" value="NAD(P)-binding Rossmann-fold domains"/>
    <property type="match status" value="1"/>
</dbReference>
<proteinExistence type="inferred from homology"/>
<dbReference type="OrthoDB" id="191139at2759"/>
<dbReference type="Gene3D" id="3.40.50.720">
    <property type="entry name" value="NAD(P)-binding Rossmann-like Domain"/>
    <property type="match status" value="1"/>
</dbReference>
<evidence type="ECO:0000256" key="2">
    <source>
        <dbReference type="ARBA" id="ARBA00022857"/>
    </source>
</evidence>
<keyword evidence="5" id="KW-1185">Reference proteome</keyword>
<dbReference type="Pfam" id="PF00106">
    <property type="entry name" value="adh_short"/>
    <property type="match status" value="1"/>
</dbReference>
<accession>A0A4Y9ZZI8</accession>
<organism evidence="4 5">
    <name type="scientific">Hericium alpestre</name>
    <dbReference type="NCBI Taxonomy" id="135208"/>
    <lineage>
        <taxon>Eukaryota</taxon>
        <taxon>Fungi</taxon>
        <taxon>Dikarya</taxon>
        <taxon>Basidiomycota</taxon>
        <taxon>Agaricomycotina</taxon>
        <taxon>Agaricomycetes</taxon>
        <taxon>Russulales</taxon>
        <taxon>Hericiaceae</taxon>
        <taxon>Hericium</taxon>
    </lineage>
</organism>
<evidence type="ECO:0008006" key="6">
    <source>
        <dbReference type="Google" id="ProtNLM"/>
    </source>
</evidence>
<dbReference type="STRING" id="135208.A0A4Y9ZZI8"/>
<dbReference type="GO" id="GO:0016491">
    <property type="term" value="F:oxidoreductase activity"/>
    <property type="evidence" value="ECO:0007669"/>
    <property type="project" value="UniProtKB-KW"/>
</dbReference>
<comment type="similarity">
    <text evidence="1">Belongs to the short-chain dehydrogenases/reductases (SDR) family.</text>
</comment>
<evidence type="ECO:0000256" key="1">
    <source>
        <dbReference type="ARBA" id="ARBA00006484"/>
    </source>
</evidence>
<reference evidence="4 5" key="1">
    <citation type="submission" date="2019-02" db="EMBL/GenBank/DDBJ databases">
        <title>Genome sequencing of the rare red list fungi Hericium alpestre (H. flagellum).</title>
        <authorList>
            <person name="Buettner E."/>
            <person name="Kellner H."/>
        </authorList>
    </citation>
    <scope>NUCLEOTIDE SEQUENCE [LARGE SCALE GENOMIC DNA]</scope>
    <source>
        <strain evidence="4 5">DSM 108284</strain>
    </source>
</reference>
<evidence type="ECO:0000313" key="4">
    <source>
        <dbReference type="EMBL" id="TFY80286.1"/>
    </source>
</evidence>
<gene>
    <name evidence="4" type="ORF">EWM64_g3722</name>
</gene>
<evidence type="ECO:0000256" key="3">
    <source>
        <dbReference type="ARBA" id="ARBA00023002"/>
    </source>
</evidence>
<comment type="caution">
    <text evidence="4">The sequence shown here is derived from an EMBL/GenBank/DDBJ whole genome shotgun (WGS) entry which is preliminary data.</text>
</comment>
<sequence>MGNALSGLEQMYPPKAKWGVDQIPDLTGQVMIVTGGATGVGKETVKALLTHNAKVYIATRNEQKANAAIEQLKESTGKEAIFLHLDLADLASVKKAAQEFLSAVMACPMDQLTVQGYDMQIGTNVIGHHLFTELLLPALFAATESGKHGKARVVTTSSSAVYIVNELKYETFRDGKERRAMATYDMYNLSKFANVIEARELARRYGDKIVSISVNPGNLQTELQRHLTGLRKFLIDRILYPAPHGALTQLWGGTAPETADYNGKFLIPWARLGKANPATEDPKAGEKLWNWLEEQVKDFKN</sequence>
<keyword evidence="2" id="KW-0521">NADP</keyword>
<dbReference type="InterPro" id="IPR002347">
    <property type="entry name" value="SDR_fam"/>
</dbReference>
<keyword evidence="3" id="KW-0560">Oxidoreductase</keyword>
<dbReference type="EMBL" id="SFCI01000361">
    <property type="protein sequence ID" value="TFY80286.1"/>
    <property type="molecule type" value="Genomic_DNA"/>
</dbReference>
<protein>
    <recommendedName>
        <fullName evidence="6">NAD(P)-binding protein</fullName>
    </recommendedName>
</protein>
<dbReference type="PRINTS" id="PR00081">
    <property type="entry name" value="GDHRDH"/>
</dbReference>
<dbReference type="Proteomes" id="UP000298061">
    <property type="component" value="Unassembled WGS sequence"/>
</dbReference>
<evidence type="ECO:0000313" key="5">
    <source>
        <dbReference type="Proteomes" id="UP000298061"/>
    </source>
</evidence>